<dbReference type="Pfam" id="PF00232">
    <property type="entry name" value="Glyco_hydro_1"/>
    <property type="match status" value="2"/>
</dbReference>
<dbReference type="PRINTS" id="PR00131">
    <property type="entry name" value="GLHYDRLASE1"/>
</dbReference>
<dbReference type="Gene3D" id="3.20.20.80">
    <property type="entry name" value="Glycosidases"/>
    <property type="match status" value="2"/>
</dbReference>
<dbReference type="PANTHER" id="PTHR10353:SF68">
    <property type="entry name" value="BETA-KLOTHO"/>
    <property type="match status" value="1"/>
</dbReference>
<dbReference type="InterPro" id="IPR017853">
    <property type="entry name" value="GH"/>
</dbReference>
<dbReference type="GO" id="GO:0005975">
    <property type="term" value="P:carbohydrate metabolic process"/>
    <property type="evidence" value="ECO:0007669"/>
    <property type="project" value="InterPro"/>
</dbReference>
<dbReference type="GO" id="GO:0004553">
    <property type="term" value="F:hydrolase activity, hydrolyzing O-glycosyl compounds"/>
    <property type="evidence" value="ECO:0007669"/>
    <property type="project" value="InterPro"/>
</dbReference>
<evidence type="ECO:0000313" key="2">
    <source>
        <dbReference type="Ensembl" id="ENSPSTP00000012016.1"/>
    </source>
</evidence>
<dbReference type="AlphaFoldDB" id="A0A8C9FAS6"/>
<comment type="similarity">
    <text evidence="1">Belongs to the glycosyl hydrolase 1 family.</text>
</comment>
<accession>A0A8C9FAS6</accession>
<dbReference type="SUPFAM" id="SSF51445">
    <property type="entry name" value="(Trans)glycosidases"/>
    <property type="match status" value="2"/>
</dbReference>
<proteinExistence type="inferred from homology"/>
<keyword evidence="3" id="KW-1185">Reference proteome</keyword>
<organism evidence="2 3">
    <name type="scientific">Pavo cristatus</name>
    <name type="common">Indian peafowl</name>
    <name type="synonym">Blue peafowl</name>
    <dbReference type="NCBI Taxonomy" id="9049"/>
    <lineage>
        <taxon>Eukaryota</taxon>
        <taxon>Metazoa</taxon>
        <taxon>Chordata</taxon>
        <taxon>Craniata</taxon>
        <taxon>Vertebrata</taxon>
        <taxon>Euteleostomi</taxon>
        <taxon>Archelosauria</taxon>
        <taxon>Archosauria</taxon>
        <taxon>Dinosauria</taxon>
        <taxon>Saurischia</taxon>
        <taxon>Theropoda</taxon>
        <taxon>Coelurosauria</taxon>
        <taxon>Aves</taxon>
        <taxon>Neognathae</taxon>
        <taxon>Galloanserae</taxon>
        <taxon>Galliformes</taxon>
        <taxon>Phasianidae</taxon>
        <taxon>Phasianinae</taxon>
        <taxon>Pavo</taxon>
    </lineage>
</organism>
<evidence type="ECO:0000256" key="1">
    <source>
        <dbReference type="RuleBase" id="RU003690"/>
    </source>
</evidence>
<dbReference type="InterPro" id="IPR001360">
    <property type="entry name" value="Glyco_hydro_1"/>
</dbReference>
<dbReference type="PROSITE" id="PS00653">
    <property type="entry name" value="GLYCOSYL_HYDROL_F1_2"/>
    <property type="match status" value="1"/>
</dbReference>
<reference evidence="2" key="2">
    <citation type="submission" date="2025-09" db="UniProtKB">
        <authorList>
            <consortium name="Ensembl"/>
        </authorList>
    </citation>
    <scope>IDENTIFICATION</scope>
</reference>
<name>A0A8C9FAS6_PAVCR</name>
<dbReference type="InterPro" id="IPR033132">
    <property type="entry name" value="GH_1_N_CS"/>
</dbReference>
<reference evidence="2" key="1">
    <citation type="submission" date="2025-08" db="UniProtKB">
        <authorList>
            <consortium name="Ensembl"/>
        </authorList>
    </citation>
    <scope>IDENTIFICATION</scope>
</reference>
<dbReference type="Ensembl" id="ENSPSTT00000012603.1">
    <property type="protein sequence ID" value="ENSPSTP00000012016.1"/>
    <property type="gene ID" value="ENSPSTG00000008471.1"/>
</dbReference>
<protein>
    <recommendedName>
        <fullName evidence="4">Lactase</fullName>
    </recommendedName>
</protein>
<sequence>MFGFLWGTSTGAFNIEGAWAEDGKGESIWDQFGHEGHVYMNQTTDVACDSYHKTSYDVYLLRGLHPQLYKFSISWPRIFPAGTNETIGFKAVVLDGVDLRGYTAWTLMDNFEWAVGFDERFGFYHVNYTDPTLPRLPKASARYYSQIISCNGRSDAHIDMKMLLTNHILTISYCFLMNSDTRHHTGTG</sequence>
<dbReference type="PANTHER" id="PTHR10353">
    <property type="entry name" value="GLYCOSYL HYDROLASE"/>
    <property type="match status" value="1"/>
</dbReference>
<evidence type="ECO:0008006" key="4">
    <source>
        <dbReference type="Google" id="ProtNLM"/>
    </source>
</evidence>
<dbReference type="Proteomes" id="UP000694428">
    <property type="component" value="Unplaced"/>
</dbReference>
<evidence type="ECO:0000313" key="3">
    <source>
        <dbReference type="Proteomes" id="UP000694428"/>
    </source>
</evidence>